<dbReference type="Proteomes" id="UP000825933">
    <property type="component" value="Unassembled WGS sequence"/>
</dbReference>
<keyword evidence="2" id="KW-1133">Transmembrane helix</keyword>
<feature type="transmembrane region" description="Helical" evidence="2">
    <location>
        <begin position="52"/>
        <end position="69"/>
    </location>
</feature>
<name>A0A8T5V0Y0_9EURY</name>
<dbReference type="Pfam" id="PF02632">
    <property type="entry name" value="BioY"/>
    <property type="match status" value="1"/>
</dbReference>
<evidence type="ECO:0000256" key="1">
    <source>
        <dbReference type="PIRNR" id="PIRNR016661"/>
    </source>
</evidence>
<dbReference type="Gene3D" id="1.10.1760.20">
    <property type="match status" value="1"/>
</dbReference>
<feature type="transmembrane region" description="Helical" evidence="2">
    <location>
        <begin position="28"/>
        <end position="46"/>
    </location>
</feature>
<dbReference type="PANTHER" id="PTHR34295:SF1">
    <property type="entry name" value="BIOTIN TRANSPORTER BIOY"/>
    <property type="match status" value="1"/>
</dbReference>
<keyword evidence="4" id="KW-1185">Reference proteome</keyword>
<accession>A0A8T5V0Y0</accession>
<feature type="transmembrane region" description="Helical" evidence="2">
    <location>
        <begin position="136"/>
        <end position="162"/>
    </location>
</feature>
<dbReference type="EMBL" id="JAIOUQ010000007">
    <property type="protein sequence ID" value="MBZ2165511.1"/>
    <property type="molecule type" value="Genomic_DNA"/>
</dbReference>
<dbReference type="PIRSF" id="PIRSF016661">
    <property type="entry name" value="BioY"/>
    <property type="match status" value="1"/>
</dbReference>
<sequence>MEITIDNYFEKRHSLFKWRSETSNANKLVMAFFMACITGLMAQIIIPLPWTPVPITAQTFAVLIAGILLGRYWGGLSMVIYLLIGFVGVPWFTGMTGGIGVITGATGGFLIGFILTALFLGYFSDNYINARGFKSMLVLLLVSNFAFIYIPGLIGLGAWLYVVNGAVPGVWTLLAMGLLPFLIGDLIKIGGAAALSKAVTPKESFNEGDNLIDNGKWRIF</sequence>
<comment type="similarity">
    <text evidence="1">Belongs to the BioY family.</text>
</comment>
<evidence type="ECO:0000313" key="3">
    <source>
        <dbReference type="EMBL" id="MBZ2165511.1"/>
    </source>
</evidence>
<dbReference type="PANTHER" id="PTHR34295">
    <property type="entry name" value="BIOTIN TRANSPORTER BIOY"/>
    <property type="match status" value="1"/>
</dbReference>
<gene>
    <name evidence="3" type="ORF">K8N75_05595</name>
</gene>
<feature type="transmembrane region" description="Helical" evidence="2">
    <location>
        <begin position="99"/>
        <end position="124"/>
    </location>
</feature>
<dbReference type="RefSeq" id="WP_223791137.1">
    <property type="nucleotide sequence ID" value="NZ_JAIOUQ010000007.1"/>
</dbReference>
<dbReference type="AlphaFoldDB" id="A0A8T5V0Y0"/>
<keyword evidence="1 2" id="KW-0472">Membrane</keyword>
<dbReference type="InterPro" id="IPR003784">
    <property type="entry name" value="BioY"/>
</dbReference>
<comment type="subcellular location">
    <subcellularLocation>
        <location evidence="1">Cell membrane</location>
        <topology evidence="1">Multi-pass membrane protein</topology>
    </subcellularLocation>
</comment>
<feature type="transmembrane region" description="Helical" evidence="2">
    <location>
        <begin position="76"/>
        <end position="93"/>
    </location>
</feature>
<feature type="transmembrane region" description="Helical" evidence="2">
    <location>
        <begin position="168"/>
        <end position="187"/>
    </location>
</feature>
<dbReference type="GO" id="GO:0005886">
    <property type="term" value="C:plasma membrane"/>
    <property type="evidence" value="ECO:0007669"/>
    <property type="project" value="UniProtKB-SubCell"/>
</dbReference>
<reference evidence="4" key="1">
    <citation type="journal article" date="2022" name="Microbiol. Resour. Announc.">
        <title>Draft Genome Sequence of a Methanogenic Archaeon from West Spitsbergen Permafrost.</title>
        <authorList>
            <person name="Trubitsyn V."/>
            <person name="Rivkina E."/>
            <person name="Shcherbakova V."/>
        </authorList>
    </citation>
    <scope>NUCLEOTIDE SEQUENCE [LARGE SCALE GENOMIC DNA]</scope>
    <source>
        <strain evidence="4">VT</strain>
    </source>
</reference>
<evidence type="ECO:0000256" key="2">
    <source>
        <dbReference type="SAM" id="Phobius"/>
    </source>
</evidence>
<evidence type="ECO:0000313" key="4">
    <source>
        <dbReference type="Proteomes" id="UP000825933"/>
    </source>
</evidence>
<keyword evidence="1" id="KW-1003">Cell membrane</keyword>
<organism evidence="3 4">
    <name type="scientific">Methanobacterium spitsbergense</name>
    <dbReference type="NCBI Taxonomy" id="2874285"/>
    <lineage>
        <taxon>Archaea</taxon>
        <taxon>Methanobacteriati</taxon>
        <taxon>Methanobacteriota</taxon>
        <taxon>Methanomada group</taxon>
        <taxon>Methanobacteria</taxon>
        <taxon>Methanobacteriales</taxon>
        <taxon>Methanobacteriaceae</taxon>
        <taxon>Methanobacterium</taxon>
    </lineage>
</organism>
<keyword evidence="1" id="KW-0813">Transport</keyword>
<comment type="caution">
    <text evidence="3">The sequence shown here is derived from an EMBL/GenBank/DDBJ whole genome shotgun (WGS) entry which is preliminary data.</text>
</comment>
<dbReference type="GO" id="GO:0015225">
    <property type="term" value="F:biotin transmembrane transporter activity"/>
    <property type="evidence" value="ECO:0007669"/>
    <property type="project" value="UniProtKB-UniRule"/>
</dbReference>
<keyword evidence="2" id="KW-0812">Transmembrane</keyword>
<proteinExistence type="inferred from homology"/>
<protein>
    <submittedName>
        <fullName evidence="3">Biotin transporter BioY</fullName>
    </submittedName>
</protein>